<dbReference type="Proteomes" id="UP000304900">
    <property type="component" value="Unassembled WGS sequence"/>
</dbReference>
<evidence type="ECO:0008006" key="3">
    <source>
        <dbReference type="Google" id="ProtNLM"/>
    </source>
</evidence>
<protein>
    <recommendedName>
        <fullName evidence="3">Lipocalin-like domain-containing protein</fullName>
    </recommendedName>
</protein>
<dbReference type="OrthoDB" id="953246at2"/>
<proteinExistence type="predicted"/>
<accession>A0A4U6DB08</accession>
<evidence type="ECO:0000313" key="1">
    <source>
        <dbReference type="EMBL" id="TKT91494.1"/>
    </source>
</evidence>
<reference evidence="1 2" key="1">
    <citation type="submission" date="2019-05" db="EMBL/GenBank/DDBJ databases">
        <title>Dyadobacter AR-3-8 sp. nov., isolated from arctic soil.</title>
        <authorList>
            <person name="Chaudhary D.K."/>
        </authorList>
    </citation>
    <scope>NUCLEOTIDE SEQUENCE [LARGE SCALE GENOMIC DNA]</scope>
    <source>
        <strain evidence="1 2">AR-3-8</strain>
    </source>
</reference>
<name>A0A4U6DB08_9BACT</name>
<evidence type="ECO:0000313" key="2">
    <source>
        <dbReference type="Proteomes" id="UP000304900"/>
    </source>
</evidence>
<gene>
    <name evidence="1" type="ORF">FDK13_14065</name>
</gene>
<dbReference type="RefSeq" id="WP_137340642.1">
    <property type="nucleotide sequence ID" value="NZ_BSQH01000003.1"/>
</dbReference>
<dbReference type="EMBL" id="SZVO01000006">
    <property type="protein sequence ID" value="TKT91494.1"/>
    <property type="molecule type" value="Genomic_DNA"/>
</dbReference>
<dbReference type="AlphaFoldDB" id="A0A4U6DB08"/>
<keyword evidence="2" id="KW-1185">Reference proteome</keyword>
<sequence>MKRLFYIPLLFIFLFNCKNDKIDARQDEIIKPIVGQWRLTEIEQEVKDKKIWQPVDSITSQYLVFRSDGVMFDKNGIANCCGPKELSINGASFRIKPKTKVNYDHCAAANCAYCAVMDIEYSGDQMIITNCNPVRFKYIKN</sequence>
<organism evidence="1 2">
    <name type="scientific">Dyadobacter frigoris</name>
    <dbReference type="NCBI Taxonomy" id="2576211"/>
    <lineage>
        <taxon>Bacteria</taxon>
        <taxon>Pseudomonadati</taxon>
        <taxon>Bacteroidota</taxon>
        <taxon>Cytophagia</taxon>
        <taxon>Cytophagales</taxon>
        <taxon>Spirosomataceae</taxon>
        <taxon>Dyadobacter</taxon>
    </lineage>
</organism>
<comment type="caution">
    <text evidence="1">The sequence shown here is derived from an EMBL/GenBank/DDBJ whole genome shotgun (WGS) entry which is preliminary data.</text>
</comment>